<keyword evidence="3" id="KW-0269">Exonuclease</keyword>
<feature type="domain" description="Calcineurin-like phosphoesterase" evidence="2">
    <location>
        <begin position="6"/>
        <end position="204"/>
    </location>
</feature>
<dbReference type="InterPro" id="IPR041796">
    <property type="entry name" value="Mre11_N"/>
</dbReference>
<dbReference type="CDD" id="cd00840">
    <property type="entry name" value="MPP_Mre11_N"/>
    <property type="match status" value="1"/>
</dbReference>
<organism evidence="3">
    <name type="scientific">Caldilineaceae bacterium SB0662_bin_9</name>
    <dbReference type="NCBI Taxonomy" id="2605258"/>
    <lineage>
        <taxon>Bacteria</taxon>
        <taxon>Bacillati</taxon>
        <taxon>Chloroflexota</taxon>
        <taxon>Caldilineae</taxon>
        <taxon>Caldilineales</taxon>
        <taxon>Caldilineaceae</taxon>
    </lineage>
</organism>
<name>A0A6B1DWF1_9CHLR</name>
<proteinExistence type="predicted"/>
<keyword evidence="1" id="KW-0378">Hydrolase</keyword>
<sequence length="426" mass="47328">MAPSELRFVHAADLHLDSPFTGLRSTAPAHVADDLCNATFAAYDHIVRLCLDEQVNALLIAGDVYDAADRSLRAQLRFASGIRRLAEAGIRSFVCHGNHDPLDGWQARLDLPDLCTRFGPTLGTAPIFPDDPQRAMVHGISYPTRETKDNLALYFKDLPKNRFDIALLHANVGGDPHHDAYAPCSLADLRDTPIDYWALGHVHARNVLAKRDPAIVYPGNAQGRHTNETGERGVYLVAVDADGILSLEFKAMDEVRWLRKDIDIGGSDSMGEVLDTINAELDTAREHAGRPMVVRLRITGRGPMNTELHLPEQVDELLAEVNETWNEETPWIWCDRVRIDTQAPVDREAALEREDFIGDLARLAEEMRGSADASPDVQEALNVFFETASARRVLRGFRPTGEELRRLLIAAEEECLAGLIDEPVQL</sequence>
<dbReference type="AlphaFoldDB" id="A0A6B1DWF1"/>
<evidence type="ECO:0000313" key="3">
    <source>
        <dbReference type="EMBL" id="MYD91681.1"/>
    </source>
</evidence>
<evidence type="ECO:0000256" key="1">
    <source>
        <dbReference type="ARBA" id="ARBA00022801"/>
    </source>
</evidence>
<reference evidence="3" key="1">
    <citation type="submission" date="2019-09" db="EMBL/GenBank/DDBJ databases">
        <title>Characterisation of the sponge microbiome using genome-centric metagenomics.</title>
        <authorList>
            <person name="Engelberts J.P."/>
            <person name="Robbins S.J."/>
            <person name="De Goeij J.M."/>
            <person name="Aranda M."/>
            <person name="Bell S.C."/>
            <person name="Webster N.S."/>
        </authorList>
    </citation>
    <scope>NUCLEOTIDE SEQUENCE</scope>
    <source>
        <strain evidence="3">SB0662_bin_9</strain>
    </source>
</reference>
<dbReference type="InterPro" id="IPR014576">
    <property type="entry name" value="Pesterase_YhaO"/>
</dbReference>
<keyword evidence="3" id="KW-0540">Nuclease</keyword>
<dbReference type="Pfam" id="PF00149">
    <property type="entry name" value="Metallophos"/>
    <property type="match status" value="1"/>
</dbReference>
<evidence type="ECO:0000259" key="2">
    <source>
        <dbReference type="Pfam" id="PF00149"/>
    </source>
</evidence>
<dbReference type="PANTHER" id="PTHR30337">
    <property type="entry name" value="COMPONENT OF ATP-DEPENDENT DSDNA EXONUCLEASE"/>
    <property type="match status" value="1"/>
</dbReference>
<accession>A0A6B1DWF1</accession>
<dbReference type="Gene3D" id="3.60.21.10">
    <property type="match status" value="1"/>
</dbReference>
<dbReference type="EMBL" id="VXPY01000107">
    <property type="protein sequence ID" value="MYD91681.1"/>
    <property type="molecule type" value="Genomic_DNA"/>
</dbReference>
<comment type="caution">
    <text evidence="3">The sequence shown here is derived from an EMBL/GenBank/DDBJ whole genome shotgun (WGS) entry which is preliminary data.</text>
</comment>
<dbReference type="PIRSF" id="PIRSF033091">
    <property type="entry name" value="Pesterase_YhaO"/>
    <property type="match status" value="1"/>
</dbReference>
<dbReference type="GO" id="GO:0004527">
    <property type="term" value="F:exonuclease activity"/>
    <property type="evidence" value="ECO:0007669"/>
    <property type="project" value="UniProtKB-KW"/>
</dbReference>
<dbReference type="InterPro" id="IPR050535">
    <property type="entry name" value="DNA_Repair-Maintenance_Comp"/>
</dbReference>
<dbReference type="PANTHER" id="PTHR30337:SF7">
    <property type="entry name" value="PHOSPHOESTERASE"/>
    <property type="match status" value="1"/>
</dbReference>
<gene>
    <name evidence="3" type="ORF">F4Y08_15335</name>
</gene>
<dbReference type="InterPro" id="IPR029052">
    <property type="entry name" value="Metallo-depent_PP-like"/>
</dbReference>
<dbReference type="SUPFAM" id="SSF56300">
    <property type="entry name" value="Metallo-dependent phosphatases"/>
    <property type="match status" value="1"/>
</dbReference>
<protein>
    <submittedName>
        <fullName evidence="3">DNA repair exonuclease</fullName>
    </submittedName>
</protein>
<dbReference type="InterPro" id="IPR004843">
    <property type="entry name" value="Calcineurin-like_PHP"/>
</dbReference>